<dbReference type="EMBL" id="JAIMJC010000003">
    <property type="protein sequence ID" value="KAH0527292.1"/>
    <property type="molecule type" value="Genomic_DNA"/>
</dbReference>
<evidence type="ECO:0000313" key="7">
    <source>
        <dbReference type="EMBL" id="KAH0527292.1"/>
    </source>
</evidence>
<evidence type="ECO:0000256" key="2">
    <source>
        <dbReference type="ARBA" id="ARBA00004240"/>
    </source>
</evidence>
<dbReference type="InterPro" id="IPR029058">
    <property type="entry name" value="AB_hydrolase_fold"/>
</dbReference>
<evidence type="ECO:0000256" key="1">
    <source>
        <dbReference type="ARBA" id="ARBA00004173"/>
    </source>
</evidence>
<keyword evidence="8" id="KW-1185">Reference proteome</keyword>
<dbReference type="GO" id="GO:0005739">
    <property type="term" value="C:mitochondrion"/>
    <property type="evidence" value="ECO:0007669"/>
    <property type="project" value="UniProtKB-SubCell"/>
</dbReference>
<proteinExistence type="predicted"/>
<evidence type="ECO:0000313" key="8">
    <source>
        <dbReference type="Proteomes" id="UP000826573"/>
    </source>
</evidence>
<evidence type="ECO:0000256" key="6">
    <source>
        <dbReference type="ARBA" id="ARBA00023136"/>
    </source>
</evidence>
<keyword evidence="4" id="KW-0256">Endoplasmic reticulum</keyword>
<dbReference type="Gene3D" id="3.40.50.1820">
    <property type="entry name" value="alpha/beta hydrolase"/>
    <property type="match status" value="1"/>
</dbReference>
<dbReference type="Proteomes" id="UP000826573">
    <property type="component" value="Unassembled WGS sequence"/>
</dbReference>
<keyword evidence="5" id="KW-0496">Mitochondrion</keyword>
<accession>A0A9P8HM07</accession>
<comment type="caution">
    <text evidence="7">The sequence shown here is derived from an EMBL/GenBank/DDBJ whole genome shotgun (WGS) entry which is preliminary data.</text>
</comment>
<name>A0A9P8HM07_9HYPO</name>
<dbReference type="AlphaFoldDB" id="A0A9P8HM07"/>
<sequence length="395" mass="43813">MDIERLSALGVVMADYIRSQPVSITTGIPAIVCLILWLSARDKQWPSPQPQATRLRSPAIRRSLTFRIANIPLEVTRDKLEDILTKLPQTTETGHGQSNLLRFSYAPAAGSMSAKRFAVATVTFAEAPNLGELEKTLKKAIGDGDNGLIVDLDFLGLTPLADRLQDTVYFASIIAVTGLAGHAFGSWKSKNKPDMWLRDFLPASIPNTTRDESTKHRPLILIGHSLGGLVVKQALVQASEGSEDDLAVFNSCYAVMFFGVPNRGLDNIHLMSMVKGQPNEDLVRSLGVGSSFSKLLHENFIKRFTLDSEIWNSKTKSWERTGSEVMMVPESSAIYAGRNEQHYDQLPVEADHSEIVKFSDVSDSDYIIIQSRINKWVQRAPAVIQERFARVRTSE</sequence>
<dbReference type="SUPFAM" id="SSF53474">
    <property type="entry name" value="alpha/beta-Hydrolases"/>
    <property type="match status" value="1"/>
</dbReference>
<dbReference type="InterPro" id="IPR052374">
    <property type="entry name" value="SERAC1"/>
</dbReference>
<dbReference type="PANTHER" id="PTHR48182:SF2">
    <property type="entry name" value="PROTEIN SERAC1"/>
    <property type="match status" value="1"/>
</dbReference>
<protein>
    <submittedName>
        <fullName evidence="7">Uncharacterized protein</fullName>
    </submittedName>
</protein>
<evidence type="ECO:0000256" key="4">
    <source>
        <dbReference type="ARBA" id="ARBA00022824"/>
    </source>
</evidence>
<dbReference type="GO" id="GO:0016020">
    <property type="term" value="C:membrane"/>
    <property type="evidence" value="ECO:0007669"/>
    <property type="project" value="UniProtKB-SubCell"/>
</dbReference>
<dbReference type="GO" id="GO:0005783">
    <property type="term" value="C:endoplasmic reticulum"/>
    <property type="evidence" value="ECO:0007669"/>
    <property type="project" value="UniProtKB-SubCell"/>
</dbReference>
<gene>
    <name evidence="7" type="ORF">TsFJ059_002309</name>
</gene>
<organism evidence="7 8">
    <name type="scientific">Trichoderma semiorbis</name>
    <dbReference type="NCBI Taxonomy" id="1491008"/>
    <lineage>
        <taxon>Eukaryota</taxon>
        <taxon>Fungi</taxon>
        <taxon>Dikarya</taxon>
        <taxon>Ascomycota</taxon>
        <taxon>Pezizomycotina</taxon>
        <taxon>Sordariomycetes</taxon>
        <taxon>Hypocreomycetidae</taxon>
        <taxon>Hypocreales</taxon>
        <taxon>Hypocreaceae</taxon>
        <taxon>Trichoderma</taxon>
    </lineage>
</organism>
<evidence type="ECO:0000256" key="5">
    <source>
        <dbReference type="ARBA" id="ARBA00023128"/>
    </source>
</evidence>
<keyword evidence="6" id="KW-0472">Membrane</keyword>
<dbReference type="PANTHER" id="PTHR48182">
    <property type="entry name" value="PROTEIN SERAC1"/>
    <property type="match status" value="1"/>
</dbReference>
<evidence type="ECO:0000256" key="3">
    <source>
        <dbReference type="ARBA" id="ARBA00004370"/>
    </source>
</evidence>
<reference evidence="7 8" key="1">
    <citation type="submission" date="2021-08" db="EMBL/GenBank/DDBJ databases">
        <title>The highly contiguous genome resource for Trichoderma semiorbis FJ059, a fungal antagonistic to plant pathogens.</title>
        <authorList>
            <person name="Liu T."/>
        </authorList>
    </citation>
    <scope>NUCLEOTIDE SEQUENCE [LARGE SCALE GENOMIC DNA]</scope>
    <source>
        <strain evidence="7 8">FJ059</strain>
    </source>
</reference>
<comment type="subcellular location">
    <subcellularLocation>
        <location evidence="2">Endoplasmic reticulum</location>
    </subcellularLocation>
    <subcellularLocation>
        <location evidence="3">Membrane</location>
    </subcellularLocation>
    <subcellularLocation>
        <location evidence="1">Mitochondrion</location>
    </subcellularLocation>
</comment>